<accession>A0A179CY75</accession>
<dbReference type="RefSeq" id="WP_064318811.1">
    <property type="nucleotide sequence ID" value="NZ_JACI01000002.1"/>
</dbReference>
<dbReference type="EMBL" id="JACI01000002">
    <property type="protein sequence ID" value="OAQ14468.1"/>
    <property type="molecule type" value="Genomic_DNA"/>
</dbReference>
<organism evidence="2 3">
    <name type="scientific">Bibersteinia trehalosi Y31</name>
    <dbReference type="NCBI Taxonomy" id="1261658"/>
    <lineage>
        <taxon>Bacteria</taxon>
        <taxon>Pseudomonadati</taxon>
        <taxon>Pseudomonadota</taxon>
        <taxon>Gammaproteobacteria</taxon>
        <taxon>Pasteurellales</taxon>
        <taxon>Pasteurellaceae</taxon>
        <taxon>Bibersteinia</taxon>
    </lineage>
</organism>
<gene>
    <name evidence="2" type="ORF">F480_08930</name>
</gene>
<feature type="domain" description="DSBA-like thioredoxin" evidence="1">
    <location>
        <begin position="3"/>
        <end position="203"/>
    </location>
</feature>
<comment type="caution">
    <text evidence="2">The sequence shown here is derived from an EMBL/GenBank/DDBJ whole genome shotgun (WGS) entry which is preliminary data.</text>
</comment>
<dbReference type="InterPro" id="IPR001853">
    <property type="entry name" value="DSBA-like_thioredoxin_dom"/>
</dbReference>
<protein>
    <submittedName>
        <fullName evidence="2">DSBA oxidoreductase</fullName>
    </submittedName>
</protein>
<reference evidence="2 3" key="1">
    <citation type="submission" date="2014-01" db="EMBL/GenBank/DDBJ databases">
        <authorList>
            <person name="Zuccon D."/>
        </authorList>
    </citation>
    <scope>NUCLEOTIDE SEQUENCE [LARGE SCALE GENOMIC DNA]</scope>
    <source>
        <strain evidence="2 3">Y31</strain>
    </source>
</reference>
<evidence type="ECO:0000313" key="3">
    <source>
        <dbReference type="Proteomes" id="UP000078358"/>
    </source>
</evidence>
<proteinExistence type="predicted"/>
<dbReference type="Proteomes" id="UP000078358">
    <property type="component" value="Unassembled WGS sequence"/>
</dbReference>
<dbReference type="AlphaFoldDB" id="A0A179CY75"/>
<dbReference type="Pfam" id="PF01323">
    <property type="entry name" value="DSBA"/>
    <property type="match status" value="1"/>
</dbReference>
<dbReference type="PATRIC" id="fig|1261658.3.peg.1782"/>
<evidence type="ECO:0000259" key="1">
    <source>
        <dbReference type="Pfam" id="PF01323"/>
    </source>
</evidence>
<dbReference type="SUPFAM" id="SSF52833">
    <property type="entry name" value="Thioredoxin-like"/>
    <property type="match status" value="1"/>
</dbReference>
<dbReference type="PANTHER" id="PTHR13887:SF41">
    <property type="entry name" value="THIOREDOXIN SUPERFAMILY PROTEIN"/>
    <property type="match status" value="1"/>
</dbReference>
<dbReference type="GO" id="GO:0016491">
    <property type="term" value="F:oxidoreductase activity"/>
    <property type="evidence" value="ECO:0007669"/>
    <property type="project" value="InterPro"/>
</dbReference>
<evidence type="ECO:0000313" key="2">
    <source>
        <dbReference type="EMBL" id="OAQ14468.1"/>
    </source>
</evidence>
<sequence>MKIEIWSDFACPFCYIGKRYLEQAIAQFDGEVEVIFRAFELDPHANGEPESCIQERLQRKYHKTPQQALEMIERVEQIGRNAGLDLRYATTQYTRTFEAHRLQKFAESKGLGMAMAERLFHYYFTENGILAKRTALIDLALELGFERTEIAQLLTSDDFGHEVREDERMANKLGVQGVPFFVIDGKLSVSGAQPTEVLLSAMQQAQSND</sequence>
<dbReference type="InterPro" id="IPR036249">
    <property type="entry name" value="Thioredoxin-like_sf"/>
</dbReference>
<dbReference type="PANTHER" id="PTHR13887">
    <property type="entry name" value="GLUTATHIONE S-TRANSFERASE KAPPA"/>
    <property type="match status" value="1"/>
</dbReference>
<dbReference type="CDD" id="cd03024">
    <property type="entry name" value="DsbA_FrnE"/>
    <property type="match status" value="1"/>
</dbReference>
<name>A0A179CY75_BIBTR</name>
<dbReference type="Gene3D" id="3.40.30.10">
    <property type="entry name" value="Glutaredoxin"/>
    <property type="match status" value="1"/>
</dbReference>